<protein>
    <submittedName>
        <fullName evidence="1">Uncharacterized protein</fullName>
    </submittedName>
</protein>
<sequence>MEQSEDFCFPLFFCCRIPSSYCTPKCYPKGSMINLRSILRAILSLTKCACLFKLLVCFEDSGALLVLLPNSSELQIYVSVNAVRGGNLGPQHHTRHYSV</sequence>
<comment type="caution">
    <text evidence="1">The sequence shown here is derived from an EMBL/GenBank/DDBJ whole genome shotgun (WGS) entry which is preliminary data.</text>
</comment>
<accession>A0A834FMU4</accession>
<organism evidence="1 2">
    <name type="scientific">Oryzias melastigma</name>
    <name type="common">Marine medaka</name>
    <dbReference type="NCBI Taxonomy" id="30732"/>
    <lineage>
        <taxon>Eukaryota</taxon>
        <taxon>Metazoa</taxon>
        <taxon>Chordata</taxon>
        <taxon>Craniata</taxon>
        <taxon>Vertebrata</taxon>
        <taxon>Euteleostomi</taxon>
        <taxon>Actinopterygii</taxon>
        <taxon>Neopterygii</taxon>
        <taxon>Teleostei</taxon>
        <taxon>Neoteleostei</taxon>
        <taxon>Acanthomorphata</taxon>
        <taxon>Ovalentaria</taxon>
        <taxon>Atherinomorphae</taxon>
        <taxon>Beloniformes</taxon>
        <taxon>Adrianichthyidae</taxon>
        <taxon>Oryziinae</taxon>
        <taxon>Oryzias</taxon>
    </lineage>
</organism>
<dbReference type="AlphaFoldDB" id="A0A834FMU4"/>
<gene>
    <name evidence="1" type="ORF">FQA47_011339</name>
</gene>
<dbReference type="EMBL" id="WKFB01000070">
    <property type="protein sequence ID" value="KAF6737138.1"/>
    <property type="molecule type" value="Genomic_DNA"/>
</dbReference>
<evidence type="ECO:0000313" key="2">
    <source>
        <dbReference type="Proteomes" id="UP000646548"/>
    </source>
</evidence>
<evidence type="ECO:0000313" key="1">
    <source>
        <dbReference type="EMBL" id="KAF6737138.1"/>
    </source>
</evidence>
<dbReference type="Proteomes" id="UP000646548">
    <property type="component" value="Unassembled WGS sequence"/>
</dbReference>
<proteinExistence type="predicted"/>
<name>A0A834FMU4_ORYME</name>
<reference evidence="1" key="1">
    <citation type="journal article" name="BMC Genomics">
        <title>Long-read sequencing and de novo genome assembly of marine medaka (Oryzias melastigma).</title>
        <authorList>
            <person name="Liang P."/>
            <person name="Saqib H.S.A."/>
            <person name="Ni X."/>
            <person name="Shen Y."/>
        </authorList>
    </citation>
    <scope>NUCLEOTIDE SEQUENCE</scope>
    <source>
        <strain evidence="1">Bigg-433</strain>
    </source>
</reference>